<name>A0AAY3ZZV9_9TELE</name>
<feature type="compositionally biased region" description="Basic and acidic residues" evidence="8">
    <location>
        <begin position="129"/>
        <end position="138"/>
    </location>
</feature>
<organism evidence="11 12">
    <name type="scientific">Denticeps clupeoides</name>
    <name type="common">denticle herring</name>
    <dbReference type="NCBI Taxonomy" id="299321"/>
    <lineage>
        <taxon>Eukaryota</taxon>
        <taxon>Metazoa</taxon>
        <taxon>Chordata</taxon>
        <taxon>Craniata</taxon>
        <taxon>Vertebrata</taxon>
        <taxon>Euteleostomi</taxon>
        <taxon>Actinopterygii</taxon>
        <taxon>Neopterygii</taxon>
        <taxon>Teleostei</taxon>
        <taxon>Clupei</taxon>
        <taxon>Clupeiformes</taxon>
        <taxon>Denticipitoidei</taxon>
        <taxon>Denticipitidae</taxon>
        <taxon>Denticeps</taxon>
    </lineage>
</organism>
<proteinExistence type="inferred from homology"/>
<dbReference type="Ensembl" id="ENSDCDT00010002136.1">
    <property type="protein sequence ID" value="ENSDCDP00010002049.1"/>
    <property type="gene ID" value="ENSDCDG00010001026.1"/>
</dbReference>
<dbReference type="Pfam" id="PF23254">
    <property type="entry name" value="KH_PARP14_8"/>
    <property type="match status" value="1"/>
</dbReference>
<evidence type="ECO:0000259" key="10">
    <source>
        <dbReference type="PROSITE" id="PS51154"/>
    </source>
</evidence>
<feature type="domain" description="Macro" evidence="10">
    <location>
        <begin position="1066"/>
        <end position="1251"/>
    </location>
</feature>
<evidence type="ECO:0000313" key="11">
    <source>
        <dbReference type="Ensembl" id="ENSDCDP00010002049.1"/>
    </source>
</evidence>
<dbReference type="InterPro" id="IPR057044">
    <property type="entry name" value="PARP14_KH_1"/>
</dbReference>
<evidence type="ECO:0000256" key="8">
    <source>
        <dbReference type="SAM" id="MobiDB-lite"/>
    </source>
</evidence>
<dbReference type="InterPro" id="IPR057043">
    <property type="entry name" value="PARP14_KH_2"/>
</dbReference>
<dbReference type="Pfam" id="PF23253">
    <property type="entry name" value="KH_PARP14_6"/>
    <property type="match status" value="1"/>
</dbReference>
<dbReference type="Pfam" id="PF23251">
    <property type="entry name" value="KH_PARP14_4"/>
    <property type="match status" value="1"/>
</dbReference>
<evidence type="ECO:0000256" key="5">
    <source>
        <dbReference type="ARBA" id="ARBA00023242"/>
    </source>
</evidence>
<dbReference type="GO" id="GO:0005737">
    <property type="term" value="C:cytoplasm"/>
    <property type="evidence" value="ECO:0007669"/>
    <property type="project" value="TreeGrafter"/>
</dbReference>
<dbReference type="Pfam" id="PF23245">
    <property type="entry name" value="RRM_PARP14_2"/>
    <property type="match status" value="1"/>
</dbReference>
<dbReference type="CDD" id="cd01439">
    <property type="entry name" value="TCCD_inducible_PARP_like"/>
    <property type="match status" value="1"/>
</dbReference>
<dbReference type="Pfam" id="PF23252">
    <property type="entry name" value="KH_PARP14_5"/>
    <property type="match status" value="1"/>
</dbReference>
<dbReference type="PANTHER" id="PTHR14453">
    <property type="entry name" value="PARP/ZINC FINGER CCCH TYPE DOMAIN CONTAINING PROTEIN"/>
    <property type="match status" value="1"/>
</dbReference>
<dbReference type="InterPro" id="IPR054596">
    <property type="entry name" value="PARP14_WWE"/>
</dbReference>
<dbReference type="InterPro" id="IPR012317">
    <property type="entry name" value="Poly(ADP-ribose)pol_cat_dom"/>
</dbReference>
<dbReference type="Pfam" id="PF23222">
    <property type="entry name" value="RRM_PARP14_1"/>
    <property type="match status" value="1"/>
</dbReference>
<dbReference type="GO" id="GO:0003676">
    <property type="term" value="F:nucleic acid binding"/>
    <property type="evidence" value="ECO:0007669"/>
    <property type="project" value="InterPro"/>
</dbReference>
<evidence type="ECO:0000313" key="12">
    <source>
        <dbReference type="Proteomes" id="UP000694580"/>
    </source>
</evidence>
<reference evidence="11 12" key="1">
    <citation type="submission" date="2020-06" db="EMBL/GenBank/DDBJ databases">
        <authorList>
            <consortium name="Wellcome Sanger Institute Data Sharing"/>
        </authorList>
    </citation>
    <scope>NUCLEOTIDE SEQUENCE [LARGE SCALE GENOMIC DNA]</scope>
</reference>
<evidence type="ECO:0000259" key="9">
    <source>
        <dbReference type="PROSITE" id="PS51059"/>
    </source>
</evidence>
<dbReference type="Pfam" id="PF23248">
    <property type="entry name" value="KH_PARP14_2"/>
    <property type="match status" value="1"/>
</dbReference>
<dbReference type="Pfam" id="PF23085">
    <property type="entry name" value="RRM_PARP14_3"/>
    <property type="match status" value="1"/>
</dbReference>
<dbReference type="Pfam" id="PF01661">
    <property type="entry name" value="Macro"/>
    <property type="match status" value="3"/>
</dbReference>
<reference evidence="11" key="2">
    <citation type="submission" date="2025-08" db="UniProtKB">
        <authorList>
            <consortium name="Ensembl"/>
        </authorList>
    </citation>
    <scope>IDENTIFICATION</scope>
</reference>
<dbReference type="Gene3D" id="3.40.220.10">
    <property type="entry name" value="Leucine Aminopeptidase, subunit E, domain 1"/>
    <property type="match status" value="3"/>
</dbReference>
<dbReference type="PROSITE" id="PS51059">
    <property type="entry name" value="PARP_CATALYTIC"/>
    <property type="match status" value="1"/>
</dbReference>
<dbReference type="Gene3D" id="3.90.228.10">
    <property type="match status" value="1"/>
</dbReference>
<dbReference type="InterPro" id="IPR035979">
    <property type="entry name" value="RBD_domain_sf"/>
</dbReference>
<sequence>MMQMETPLVRLARNESESELRRRQVPRGHFSLGNRGAGTMDGYPYPVSVEGDWPPNLSKVIKQKLQIYFQSKKKSSGGDCAVQYAEGNRAVVVFKSAEIRQSVLSKTDHGLNVDGLHVKLKLNADRIPDEEPAARVPDRVGSGRGSVFLSDDTPAPKTRSGDHHEEEEDEEESPQFTAVVLENVQERVSNDLLELMVERICGCSCDTFTVELIYESNAAVVTFNNPEDVQKFISEGKHNKQFKKFGLSSRALERTCSMKVEDLPPQADEDLLMLYFEKWGFYVTRVDMIPKERAAIVTFSKQEDVMTLPEKKIIICNVPVKIHPYFKSLGTALYGKDRPRWKLPERFTERVHPAIVEFIKKKNQADSIHKQMEAVFCQVDFLRAEMQLSPSPALLKVNDMSGKHITGWRQHVSDTLKNSLSKYAVYEKILSTPLVGVVVKDIEPFCKNNVVVNIDDAGSLLTLAGMSKDIDYLKHKVEDVVQKVTAEMEREKNSVYEEMDVSPHLFNLLQQEGLQQYISISCPKLELTYKSNKLVLSGLKTEVLTMKTWLLEKKMEMEQKVLEIDSVLLEFLCKVNSEKMSEELLTSHRIKAILMVKDGKAILTGSSEKSLTDAERRLRDALSFQKITVHDQAVLRKPEWQDLVTKLQDVYNSKHLLMLISPSNQKDHLVVSGYQEPVREVSRNLQEFLHKHERIQETIRVKTYAALKFIREFKSPEWKSFEKSGEVAILFDDRRPRINLSGERVHVVPVIDYFSKTVAGLHTEELTIRKPAAKKYFQQEGSIFVPLMVKEKKCVILLQEDYMQEIDDQDDDSRRDQGIGFRQIFCEVEMHCGVQIIVSKANICSFEADAVVNASNEDLAHIGGLALALLNAAGPQLQEECNLHIKKKGKLSAGDAVVTKAGNLPNKCVVHAVGPRYHSMDKPTAVRKLKQAVRESLNLAIDNQCSSVAMPAISSGIFGFPLDLCADTIAKTLRDYFENSFNGGVLTKVYLVNNDDKTVNAMAEAVKSVFKDMNPRSEWEEAHSWRHDGQRKEHRKRRIDDHGGTSHQHHSSHEGRWSYGESKSQEDIESRRTSKGLLMLLRKGNIQDASTRVIVNTVATNLELSQGAISKALLQAAGPKLQAAVLDKKQATGYGSVVVTDGYQLRCQKVFHAICPPWDSGNGNAEKVLRTIMQNCLVEAENQRMNSITFPAIGTGNLGFPKDLVSAIMLEEAENFSSKNSPQHLHEVAILLHPSDQGSIESFSREFRGEKRRVVSKGFQTHDNPGAPAFNKQKAKHQKNGEVIGQVSTPTLGVHTMNIGQLTLEVSSGDITKETTEAIVNSSNSNFSLKAGVSKAILEAAGQSVENECSSIVQSRNFQGNSQMILTSAGMLQCKKIIHIVGSSQPKAIEDIVYSVLKICEENKFTSVSFPAVGTGQGGGKAFEVASAMIDAVVEFVKKKNGQSLKLVRILVFQTEMVPSFHQVMQQKQGQKLFEEGWIDKVKGFLGFGGTEDTEDGLAMKEQFSMEHHEFEPAVFQMCGESVHDVIDCKDWLRNLIEKEHTAFPIQDPLITYLTMVDADELKNMQRKLSVSIRLENMSMEPVIHVEGLTRDVYTAERRIRDMIKKVERQENQKREAFMFSSIVQWHYHDQQNSHPFEMIANYELEMGHRTKTKVSVQFKNQTWIADFVKNEISNGKTTFVLSRVDVKDDKSIDLPDDWDDMKGSIVIEVDVPAGSPEYSKVEREFRGTGLNNKITKIDRVQNGGLWKNYMIKKKQMEDKNKHTNNEKNLFHGTSHNSINLINHHGFNRSYAGVHGAMYGNGAYFAVDPAYSARGYAKPDQTGLKRMYLAKVLVGDFTQGRAGLLAPPARSSGNSADLYDSVTDNSARPSMFVIFNDVQAYPEYVITFQ</sequence>
<dbReference type="InterPro" id="IPR057046">
    <property type="entry name" value="PARP14_KH_4"/>
</dbReference>
<dbReference type="PROSITE" id="PS51154">
    <property type="entry name" value="MACRO"/>
    <property type="match status" value="3"/>
</dbReference>
<dbReference type="CDD" id="cd02903">
    <property type="entry name" value="Macro_BAL-like"/>
    <property type="match status" value="2"/>
</dbReference>
<keyword evidence="12" id="KW-1185">Reference proteome</keyword>
<dbReference type="SUPFAM" id="SSF52949">
    <property type="entry name" value="Macro domain-like"/>
    <property type="match status" value="3"/>
</dbReference>
<accession>A0AAY3ZZV9</accession>
<evidence type="ECO:0000256" key="1">
    <source>
        <dbReference type="ARBA" id="ARBA00004123"/>
    </source>
</evidence>
<dbReference type="SMART" id="SM00506">
    <property type="entry name" value="A1pp"/>
    <property type="match status" value="3"/>
</dbReference>
<feature type="domain" description="Macro" evidence="10">
    <location>
        <begin position="823"/>
        <end position="1010"/>
    </location>
</feature>
<dbReference type="GO" id="GO:0070212">
    <property type="term" value="P:protein poly-ADP-ribosylation"/>
    <property type="evidence" value="ECO:0007669"/>
    <property type="project" value="TreeGrafter"/>
</dbReference>
<dbReference type="Pfam" id="PF22005">
    <property type="entry name" value="WWE_1"/>
    <property type="match status" value="1"/>
</dbReference>
<dbReference type="Pfam" id="PF23249">
    <property type="entry name" value="KH_PARP14_3"/>
    <property type="match status" value="1"/>
</dbReference>
<evidence type="ECO:0000256" key="3">
    <source>
        <dbReference type="ARBA" id="ARBA00022679"/>
    </source>
</evidence>
<dbReference type="InterPro" id="IPR052056">
    <property type="entry name" value="Mono-ARTD/PARP"/>
</dbReference>
<dbReference type="SUPFAM" id="SSF54928">
    <property type="entry name" value="RNA-binding domain, RBD"/>
    <property type="match status" value="1"/>
</dbReference>
<dbReference type="PANTHER" id="PTHR14453:SF106">
    <property type="entry name" value="POLY [ADP-RIBOSE] POLYMERASE"/>
    <property type="match status" value="1"/>
</dbReference>
<comment type="similarity">
    <text evidence="6">Belongs to the ARTD/PARP family.</text>
</comment>
<keyword evidence="3 7" id="KW-0808">Transferase</keyword>
<dbReference type="InterPro" id="IPR012677">
    <property type="entry name" value="Nucleotide-bd_a/b_plait_sf"/>
</dbReference>
<keyword evidence="5" id="KW-0539">Nucleus</keyword>
<dbReference type="Proteomes" id="UP000694580">
    <property type="component" value="Chromosome 6"/>
</dbReference>
<evidence type="ECO:0000256" key="6">
    <source>
        <dbReference type="ARBA" id="ARBA00024347"/>
    </source>
</evidence>
<feature type="compositionally biased region" description="Basic and acidic residues" evidence="8">
    <location>
        <begin position="12"/>
        <end position="22"/>
    </location>
</feature>
<dbReference type="SUPFAM" id="SSF56399">
    <property type="entry name" value="ADP-ribosylation"/>
    <property type="match status" value="1"/>
</dbReference>
<keyword evidence="4 7" id="KW-0520">NAD</keyword>
<dbReference type="InterPro" id="IPR057048">
    <property type="entry name" value="PARP14_KH_6"/>
</dbReference>
<dbReference type="InterPro" id="IPR057047">
    <property type="entry name" value="PARP14_KH_5"/>
</dbReference>
<dbReference type="InterPro" id="IPR057045">
    <property type="entry name" value="PARP14_KH_3"/>
</dbReference>
<dbReference type="GO" id="GO:0005634">
    <property type="term" value="C:nucleus"/>
    <property type="evidence" value="ECO:0007669"/>
    <property type="project" value="UniProtKB-SubCell"/>
</dbReference>
<keyword evidence="2 7" id="KW-0328">Glycosyltransferase</keyword>
<dbReference type="GO" id="GO:0010629">
    <property type="term" value="P:negative regulation of gene expression"/>
    <property type="evidence" value="ECO:0007669"/>
    <property type="project" value="TreeGrafter"/>
</dbReference>
<dbReference type="GO" id="GO:1990404">
    <property type="term" value="F:NAD+-protein mono-ADP-ribosyltransferase activity"/>
    <property type="evidence" value="ECO:0007669"/>
    <property type="project" value="TreeGrafter"/>
</dbReference>
<dbReference type="FunFam" id="3.90.228.10:FF:000008">
    <property type="entry name" value="Poly [ADP-ribose] polymerase"/>
    <property type="match status" value="1"/>
</dbReference>
<dbReference type="InterPro" id="IPR002589">
    <property type="entry name" value="Macro_dom"/>
</dbReference>
<dbReference type="InterPro" id="IPR043472">
    <property type="entry name" value="Macro_dom-like"/>
</dbReference>
<dbReference type="InterPro" id="IPR057050">
    <property type="entry name" value="RRM_PARP14_2"/>
</dbReference>
<dbReference type="InterPro" id="IPR057049">
    <property type="entry name" value="PARP14_KH_8"/>
</dbReference>
<feature type="compositionally biased region" description="Basic and acidic residues" evidence="8">
    <location>
        <begin position="1017"/>
        <end position="1031"/>
    </location>
</feature>
<feature type="region of interest" description="Disordered" evidence="8">
    <location>
        <begin position="1017"/>
        <end position="1068"/>
    </location>
</feature>
<dbReference type="SUPFAM" id="SSF117839">
    <property type="entry name" value="WWE domain"/>
    <property type="match status" value="1"/>
</dbReference>
<feature type="region of interest" description="Disordered" evidence="8">
    <location>
        <begin position="129"/>
        <end position="175"/>
    </location>
</feature>
<protein>
    <recommendedName>
        <fullName evidence="7">Poly [ADP-ribose] polymerase</fullName>
        <shortName evidence="7">PARP</shortName>
        <ecNumber evidence="7">2.4.2.-</ecNumber>
    </recommendedName>
</protein>
<dbReference type="Gene3D" id="3.30.720.50">
    <property type="match status" value="1"/>
</dbReference>
<dbReference type="GO" id="GO:0003950">
    <property type="term" value="F:NAD+ poly-ADP-ribosyltransferase activity"/>
    <property type="evidence" value="ECO:0007669"/>
    <property type="project" value="UniProtKB-UniRule"/>
</dbReference>
<comment type="subcellular location">
    <subcellularLocation>
        <location evidence="1">Nucleus</location>
    </subcellularLocation>
</comment>
<dbReference type="InterPro" id="IPR057051">
    <property type="entry name" value="PARP14_RPM_1"/>
</dbReference>
<evidence type="ECO:0000256" key="4">
    <source>
        <dbReference type="ARBA" id="ARBA00023027"/>
    </source>
</evidence>
<dbReference type="Pfam" id="PF23084">
    <property type="entry name" value="KH_PARP14_1"/>
    <property type="match status" value="1"/>
</dbReference>
<feature type="domain" description="PARP catalytic" evidence="9">
    <location>
        <begin position="1695"/>
        <end position="1889"/>
    </location>
</feature>
<dbReference type="CDD" id="cd02907">
    <property type="entry name" value="Macro_Af1521_BAL-like"/>
    <property type="match status" value="1"/>
</dbReference>
<gene>
    <name evidence="11" type="primary">parp14</name>
</gene>
<evidence type="ECO:0000256" key="7">
    <source>
        <dbReference type="RuleBase" id="RU362114"/>
    </source>
</evidence>
<dbReference type="Pfam" id="PF00644">
    <property type="entry name" value="PARP"/>
    <property type="match status" value="1"/>
</dbReference>
<dbReference type="GeneTree" id="ENSGT00940000165390"/>
<dbReference type="InterPro" id="IPR037197">
    <property type="entry name" value="WWE_dom_sf"/>
</dbReference>
<evidence type="ECO:0000256" key="2">
    <source>
        <dbReference type="ARBA" id="ARBA00022676"/>
    </source>
</evidence>
<feature type="region of interest" description="Disordered" evidence="8">
    <location>
        <begin position="1"/>
        <end position="23"/>
    </location>
</feature>
<feature type="domain" description="Macro" evidence="10">
    <location>
        <begin position="1291"/>
        <end position="1469"/>
    </location>
</feature>
<dbReference type="Gene3D" id="3.30.70.330">
    <property type="match status" value="2"/>
</dbReference>
<reference evidence="11" key="3">
    <citation type="submission" date="2025-09" db="UniProtKB">
        <authorList>
            <consortium name="Ensembl"/>
        </authorList>
    </citation>
    <scope>IDENTIFICATION</scope>
</reference>
<dbReference type="GO" id="GO:0003714">
    <property type="term" value="F:transcription corepressor activity"/>
    <property type="evidence" value="ECO:0007669"/>
    <property type="project" value="TreeGrafter"/>
</dbReference>
<dbReference type="EC" id="2.4.2.-" evidence="7"/>